<name>A0A1H6C9C5_9HYPH</name>
<keyword evidence="2" id="KW-1185">Reference proteome</keyword>
<dbReference type="SUPFAM" id="SSF56235">
    <property type="entry name" value="N-terminal nucleophile aminohydrolases (Ntn hydrolases)"/>
    <property type="match status" value="1"/>
</dbReference>
<evidence type="ECO:0000313" key="2">
    <source>
        <dbReference type="Proteomes" id="UP000236743"/>
    </source>
</evidence>
<keyword evidence="1" id="KW-0378">Hydrolase</keyword>
<dbReference type="GO" id="GO:0016787">
    <property type="term" value="F:hydrolase activity"/>
    <property type="evidence" value="ECO:0007669"/>
    <property type="project" value="UniProtKB-KW"/>
</dbReference>
<dbReference type="OrthoDB" id="9781342at2"/>
<dbReference type="Proteomes" id="UP000236743">
    <property type="component" value="Unassembled WGS sequence"/>
</dbReference>
<sequence length="516" mass="54599">MSNISRPILMTDAGVVVSGHHKASEAGAAVLRSGGNAFDAAVACAATLAVAIPNMNGLGGDAIALAYVASERRVYAINGSGKTAAAADVAAFAERGLNEIPQRGPLPISVCGAVHGWSTLLQRFGSRSFAEMLEPAIELADRGVALDTVLQTFFAGDTYRELAEQFPDLAAVYGPPGYRELGSSLRQPALAGTLRVLATGGPAELYGGGLGEALIADLRAAGSFLTLDDLRGHETLVGPSLSTPYRGRELHVAPPNSQGLALAFMAGLSEVDPGRPLPPAAVLQMKRIAFEYRDALATDPSRSSLTAPNLADFDFPELLAKRISHEAESRAGGGDTSTFVVIDKWGNAVSWVQSLFEDFGSGVISPSTGIVMHNRSYLEEISDHPSRGLQPAMRPFHTLCPALLIGDGCEVAIATPGDHGQPQAIFQVLNNVFDRDMNIQEAIEAPRYRHDTGLEVMLETRAPKPWHDEITRSGFVVRDVGAWSRLMGGVNAILVAKNGVRQAGADPRRASYAICE</sequence>
<dbReference type="Pfam" id="PF01019">
    <property type="entry name" value="G_glu_transpept"/>
    <property type="match status" value="1"/>
</dbReference>
<dbReference type="PANTHER" id="PTHR43881:SF5">
    <property type="entry name" value="GAMMA-GLUTAMYLTRANSPEPTIDASE"/>
    <property type="match status" value="1"/>
</dbReference>
<reference evidence="1 2" key="1">
    <citation type="submission" date="2016-10" db="EMBL/GenBank/DDBJ databases">
        <authorList>
            <person name="de Groot N.N."/>
        </authorList>
    </citation>
    <scope>NUCLEOTIDE SEQUENCE [LARGE SCALE GENOMIC DNA]</scope>
    <source>
        <strain evidence="1 2">DSM 26656</strain>
    </source>
</reference>
<evidence type="ECO:0000313" key="1">
    <source>
        <dbReference type="EMBL" id="SEG69508.1"/>
    </source>
</evidence>
<dbReference type="EMBL" id="FNUY01000009">
    <property type="protein sequence ID" value="SEG69508.1"/>
    <property type="molecule type" value="Genomic_DNA"/>
</dbReference>
<proteinExistence type="predicted"/>
<dbReference type="InterPro" id="IPR029055">
    <property type="entry name" value="Ntn_hydrolases_N"/>
</dbReference>
<gene>
    <name evidence="1" type="ORF">SAMN04488115_109156</name>
</gene>
<dbReference type="RefSeq" id="WP_103874404.1">
    <property type="nucleotide sequence ID" value="NZ_FNUY01000009.1"/>
</dbReference>
<protein>
    <submittedName>
        <fullName evidence="1">Gamma-glutamyltranspeptidase / glutathione hydrolase</fullName>
    </submittedName>
</protein>
<organism evidence="1 2">
    <name type="scientific">Bosea lathyri</name>
    <dbReference type="NCBI Taxonomy" id="1036778"/>
    <lineage>
        <taxon>Bacteria</taxon>
        <taxon>Pseudomonadati</taxon>
        <taxon>Pseudomonadota</taxon>
        <taxon>Alphaproteobacteria</taxon>
        <taxon>Hyphomicrobiales</taxon>
        <taxon>Boseaceae</taxon>
        <taxon>Bosea</taxon>
    </lineage>
</organism>
<accession>A0A1H6C9C5</accession>
<dbReference type="AlphaFoldDB" id="A0A1H6C9C5"/>
<dbReference type="InterPro" id="IPR052896">
    <property type="entry name" value="GGT-like_enzyme"/>
</dbReference>
<dbReference type="Gene3D" id="3.60.20.40">
    <property type="match status" value="1"/>
</dbReference>
<dbReference type="InterPro" id="IPR043137">
    <property type="entry name" value="GGT_ssub_C"/>
</dbReference>
<dbReference type="PRINTS" id="PR01210">
    <property type="entry name" value="GGTRANSPTASE"/>
</dbReference>
<dbReference type="PANTHER" id="PTHR43881">
    <property type="entry name" value="GAMMA-GLUTAMYLTRANSPEPTIDASE (AFU_ORTHOLOGUE AFUA_4G13580)"/>
    <property type="match status" value="1"/>
</dbReference>